<dbReference type="Proteomes" id="UP000278627">
    <property type="component" value="Unassembled WGS sequence"/>
</dbReference>
<feature type="region of interest" description="Disordered" evidence="1">
    <location>
        <begin position="1"/>
        <end position="20"/>
    </location>
</feature>
<organism evidence="4">
    <name type="scientific">Brugia pahangi</name>
    <name type="common">Filarial nematode worm</name>
    <dbReference type="NCBI Taxonomy" id="6280"/>
    <lineage>
        <taxon>Eukaryota</taxon>
        <taxon>Metazoa</taxon>
        <taxon>Ecdysozoa</taxon>
        <taxon>Nematoda</taxon>
        <taxon>Chromadorea</taxon>
        <taxon>Rhabditida</taxon>
        <taxon>Spirurina</taxon>
        <taxon>Spiruromorpha</taxon>
        <taxon>Filarioidea</taxon>
        <taxon>Onchocercidae</taxon>
        <taxon>Brugia</taxon>
    </lineage>
</organism>
<dbReference type="EMBL" id="UZAD01004189">
    <property type="protein sequence ID" value="VDN86821.1"/>
    <property type="molecule type" value="Genomic_DNA"/>
</dbReference>
<protein>
    <submittedName>
        <fullName evidence="2 4">Uncharacterized protein</fullName>
    </submittedName>
</protein>
<evidence type="ECO:0000313" key="2">
    <source>
        <dbReference type="EMBL" id="VDN86821.1"/>
    </source>
</evidence>
<sequence>MTDERIAKQMESGGNVSGNERRAEIANIENEVAAFIQQGWLLIREYNVKMLKYLRLKMTCNILHIKRSRKGMQ</sequence>
<keyword evidence="3" id="KW-1185">Reference proteome</keyword>
<reference evidence="4" key="1">
    <citation type="submission" date="2017-02" db="UniProtKB">
        <authorList>
            <consortium name="WormBaseParasite"/>
        </authorList>
    </citation>
    <scope>IDENTIFICATION</scope>
</reference>
<accession>A0A0N4TBT4</accession>
<reference evidence="2 3" key="2">
    <citation type="submission" date="2018-11" db="EMBL/GenBank/DDBJ databases">
        <authorList>
            <consortium name="Pathogen Informatics"/>
        </authorList>
    </citation>
    <scope>NUCLEOTIDE SEQUENCE [LARGE SCALE GENOMIC DNA]</scope>
</reference>
<evidence type="ECO:0000313" key="3">
    <source>
        <dbReference type="Proteomes" id="UP000278627"/>
    </source>
</evidence>
<dbReference type="AlphaFoldDB" id="A0A0N4TBT4"/>
<gene>
    <name evidence="2" type="ORF">BPAG_LOCUS5635</name>
</gene>
<dbReference type="WBParaSite" id="BPAG_0000567101-mRNA-1">
    <property type="protein sequence ID" value="BPAG_0000567101-mRNA-1"/>
    <property type="gene ID" value="BPAG_0000567101"/>
</dbReference>
<evidence type="ECO:0000313" key="4">
    <source>
        <dbReference type="WBParaSite" id="BPAG_0000567101-mRNA-1"/>
    </source>
</evidence>
<proteinExistence type="predicted"/>
<evidence type="ECO:0000256" key="1">
    <source>
        <dbReference type="SAM" id="MobiDB-lite"/>
    </source>
</evidence>
<name>A0A0N4TBT4_BRUPA</name>